<dbReference type="EMBL" id="BAABIC010000010">
    <property type="protein sequence ID" value="GAA4692309.1"/>
    <property type="molecule type" value="Genomic_DNA"/>
</dbReference>
<evidence type="ECO:0000256" key="2">
    <source>
        <dbReference type="ARBA" id="ARBA00022723"/>
    </source>
</evidence>
<dbReference type="SUPFAM" id="SSF50022">
    <property type="entry name" value="ISP domain"/>
    <property type="match status" value="1"/>
</dbReference>
<keyword evidence="2" id="KW-0479">Metal-binding</keyword>
<dbReference type="Gene3D" id="2.102.10.10">
    <property type="entry name" value="Rieske [2Fe-2S] iron-sulphur domain"/>
    <property type="match status" value="1"/>
</dbReference>
<dbReference type="Pfam" id="PF00355">
    <property type="entry name" value="Rieske"/>
    <property type="match status" value="1"/>
</dbReference>
<reference evidence="7" key="1">
    <citation type="journal article" date="2019" name="Int. J. Syst. Evol. Microbiol.">
        <title>The Global Catalogue of Microorganisms (GCM) 10K type strain sequencing project: providing services to taxonomists for standard genome sequencing and annotation.</title>
        <authorList>
            <consortium name="The Broad Institute Genomics Platform"/>
            <consortium name="The Broad Institute Genome Sequencing Center for Infectious Disease"/>
            <person name="Wu L."/>
            <person name="Ma J."/>
        </authorList>
    </citation>
    <scope>NUCLEOTIDE SEQUENCE [LARGE SCALE GENOMIC DNA]</scope>
    <source>
        <strain evidence="7">JCM 18055</strain>
    </source>
</reference>
<dbReference type="PROSITE" id="PS51296">
    <property type="entry name" value="RIESKE"/>
    <property type="match status" value="1"/>
</dbReference>
<dbReference type="InterPro" id="IPR036922">
    <property type="entry name" value="Rieske_2Fe-2S_sf"/>
</dbReference>
<evidence type="ECO:0000259" key="5">
    <source>
        <dbReference type="PROSITE" id="PS51296"/>
    </source>
</evidence>
<evidence type="ECO:0000256" key="4">
    <source>
        <dbReference type="ARBA" id="ARBA00023014"/>
    </source>
</evidence>
<name>A0ABP8WN33_9PSEU</name>
<sequence>MTGSHRQVVVAAADEIPPGGRKIVDVDGRSIGVFNLGDDYVALRNTCPHEGAPLCEGVPSGALTSPRPGVYHYERRGEILRCPWHQWEFDMRTGRSWVDPEGLRVRSYRVTSDGEHVVLHL</sequence>
<protein>
    <recommendedName>
        <fullName evidence="5">Rieske domain-containing protein</fullName>
    </recommendedName>
</protein>
<organism evidence="6 7">
    <name type="scientific">Pseudonocardia yuanmonensis</name>
    <dbReference type="NCBI Taxonomy" id="1095914"/>
    <lineage>
        <taxon>Bacteria</taxon>
        <taxon>Bacillati</taxon>
        <taxon>Actinomycetota</taxon>
        <taxon>Actinomycetes</taxon>
        <taxon>Pseudonocardiales</taxon>
        <taxon>Pseudonocardiaceae</taxon>
        <taxon>Pseudonocardia</taxon>
    </lineage>
</organism>
<evidence type="ECO:0000256" key="3">
    <source>
        <dbReference type="ARBA" id="ARBA00023004"/>
    </source>
</evidence>
<dbReference type="CDD" id="cd03467">
    <property type="entry name" value="Rieske"/>
    <property type="match status" value="1"/>
</dbReference>
<gene>
    <name evidence="6" type="ORF">GCM10023215_31770</name>
</gene>
<dbReference type="PANTHER" id="PTHR21496">
    <property type="entry name" value="FERREDOXIN-RELATED"/>
    <property type="match status" value="1"/>
</dbReference>
<keyword evidence="1" id="KW-0001">2Fe-2S</keyword>
<accession>A0ABP8WN33</accession>
<evidence type="ECO:0000256" key="1">
    <source>
        <dbReference type="ARBA" id="ARBA00022714"/>
    </source>
</evidence>
<dbReference type="InterPro" id="IPR017941">
    <property type="entry name" value="Rieske_2Fe-2S"/>
</dbReference>
<evidence type="ECO:0000313" key="7">
    <source>
        <dbReference type="Proteomes" id="UP001500325"/>
    </source>
</evidence>
<evidence type="ECO:0000313" key="6">
    <source>
        <dbReference type="EMBL" id="GAA4692309.1"/>
    </source>
</evidence>
<proteinExistence type="predicted"/>
<keyword evidence="3" id="KW-0408">Iron</keyword>
<dbReference type="Proteomes" id="UP001500325">
    <property type="component" value="Unassembled WGS sequence"/>
</dbReference>
<keyword evidence="7" id="KW-1185">Reference proteome</keyword>
<dbReference type="RefSeq" id="WP_345381290.1">
    <property type="nucleotide sequence ID" value="NZ_BAABIC010000010.1"/>
</dbReference>
<keyword evidence="4" id="KW-0411">Iron-sulfur</keyword>
<feature type="domain" description="Rieske" evidence="5">
    <location>
        <begin position="8"/>
        <end position="119"/>
    </location>
</feature>
<dbReference type="PANTHER" id="PTHR21496:SF23">
    <property type="entry name" value="3-PHENYLPROPIONATE_CINNAMIC ACID DIOXYGENASE FERREDOXIN SUBUNIT"/>
    <property type="match status" value="1"/>
</dbReference>
<comment type="caution">
    <text evidence="6">The sequence shown here is derived from an EMBL/GenBank/DDBJ whole genome shotgun (WGS) entry which is preliminary data.</text>
</comment>